<evidence type="ECO:0000313" key="12">
    <source>
        <dbReference type="Proteomes" id="UP000672009"/>
    </source>
</evidence>
<dbReference type="InterPro" id="IPR020792">
    <property type="entry name" value="SO4_adenylyltransferase_pro"/>
</dbReference>
<dbReference type="InterPro" id="IPR015947">
    <property type="entry name" value="PUA-like_sf"/>
</dbReference>
<evidence type="ECO:0000256" key="3">
    <source>
        <dbReference type="ARBA" id="ARBA00022695"/>
    </source>
</evidence>
<keyword evidence="2 8" id="KW-0808">Transferase</keyword>
<evidence type="ECO:0000256" key="7">
    <source>
        <dbReference type="ARBA" id="ARBA00049370"/>
    </source>
</evidence>
<dbReference type="CDD" id="cd00517">
    <property type="entry name" value="ATPS"/>
    <property type="match status" value="1"/>
</dbReference>
<dbReference type="KEGG" id="tun:J9260_16715"/>
<proteinExistence type="inferred from homology"/>
<dbReference type="EMBL" id="CP072793">
    <property type="protein sequence ID" value="QTR53323.1"/>
    <property type="molecule type" value="Genomic_DNA"/>
</dbReference>
<feature type="domain" description="Sulphate adenylyltransferase catalytic" evidence="9">
    <location>
        <begin position="182"/>
        <end position="393"/>
    </location>
</feature>
<keyword evidence="4 8" id="KW-0547">Nucleotide-binding</keyword>
<dbReference type="Pfam" id="PF14306">
    <property type="entry name" value="PUA_2"/>
    <property type="match status" value="1"/>
</dbReference>
<dbReference type="GO" id="GO:0000103">
    <property type="term" value="P:sulfate assimilation"/>
    <property type="evidence" value="ECO:0007669"/>
    <property type="project" value="UniProtKB-UniRule"/>
</dbReference>
<dbReference type="PANTHER" id="PTHR43509:SF1">
    <property type="entry name" value="SULFATE ADENYLYLTRANSFERASE"/>
    <property type="match status" value="1"/>
</dbReference>
<keyword evidence="3 8" id="KW-0548">Nucleotidyltransferase</keyword>
<dbReference type="InterPro" id="IPR024951">
    <property type="entry name" value="Sulfurylase_cat_dom"/>
</dbReference>
<evidence type="ECO:0000256" key="2">
    <source>
        <dbReference type="ARBA" id="ARBA00022679"/>
    </source>
</evidence>
<reference evidence="11" key="1">
    <citation type="submission" date="2021-04" db="EMBL/GenBank/DDBJ databases">
        <title>Genomics, taxonomy and metabolism of representatives of sulfur bacteria of the genus Thiothrix: Thiothrix fructosivorans QT, Thiothrix unzii A1T and three new species, Thiothrix subterranea sp. nov., Thiothrix litoralis sp. nov. and 'Candidatus Thiothrix anitrata' sp. nov.</title>
        <authorList>
            <person name="Ravin N.V."/>
            <person name="Smolyakov D."/>
            <person name="Rudenko T.S."/>
            <person name="Mardanov A.V."/>
            <person name="Beletsky A.V."/>
            <person name="Markov N.D."/>
            <person name="Fomenkov A.I."/>
            <person name="Roberts R.J."/>
            <person name="Karnachuk O.V."/>
            <person name="Novikov A."/>
            <person name="Grabovich M.Y."/>
        </authorList>
    </citation>
    <scope>NUCLEOTIDE SEQUENCE</scope>
    <source>
        <strain evidence="11">A1</strain>
    </source>
</reference>
<evidence type="ECO:0000256" key="8">
    <source>
        <dbReference type="HAMAP-Rule" id="MF_00066"/>
    </source>
</evidence>
<comment type="pathway">
    <text evidence="1 8">Sulfur metabolism; hydrogen sulfide biosynthesis; sulfite from sulfate: step 1/3.</text>
</comment>
<dbReference type="Gene3D" id="3.40.50.620">
    <property type="entry name" value="HUPs"/>
    <property type="match status" value="1"/>
</dbReference>
<evidence type="ECO:0000259" key="10">
    <source>
        <dbReference type="Pfam" id="PF14306"/>
    </source>
</evidence>
<comment type="catalytic activity">
    <reaction evidence="7 8">
        <text>sulfate + ATP + H(+) = adenosine 5'-phosphosulfate + diphosphate</text>
        <dbReference type="Rhea" id="RHEA:18133"/>
        <dbReference type="ChEBI" id="CHEBI:15378"/>
        <dbReference type="ChEBI" id="CHEBI:16189"/>
        <dbReference type="ChEBI" id="CHEBI:30616"/>
        <dbReference type="ChEBI" id="CHEBI:33019"/>
        <dbReference type="ChEBI" id="CHEBI:58243"/>
        <dbReference type="EC" id="2.7.7.4"/>
    </reaction>
</comment>
<evidence type="ECO:0000256" key="4">
    <source>
        <dbReference type="ARBA" id="ARBA00022741"/>
    </source>
</evidence>
<dbReference type="GO" id="GO:0005524">
    <property type="term" value="F:ATP binding"/>
    <property type="evidence" value="ECO:0007669"/>
    <property type="project" value="UniProtKB-KW"/>
</dbReference>
<organism evidence="11 12">
    <name type="scientific">Thiothrix unzii</name>
    <dbReference type="NCBI Taxonomy" id="111769"/>
    <lineage>
        <taxon>Bacteria</taxon>
        <taxon>Pseudomonadati</taxon>
        <taxon>Pseudomonadota</taxon>
        <taxon>Gammaproteobacteria</taxon>
        <taxon>Thiotrichales</taxon>
        <taxon>Thiotrichaceae</taxon>
        <taxon>Thiothrix</taxon>
    </lineage>
</organism>
<dbReference type="RefSeq" id="WP_210218846.1">
    <property type="nucleotide sequence ID" value="NZ_CP072793.1"/>
</dbReference>
<evidence type="ECO:0000256" key="1">
    <source>
        <dbReference type="ARBA" id="ARBA00005048"/>
    </source>
</evidence>
<keyword evidence="12" id="KW-1185">Reference proteome</keyword>
<gene>
    <name evidence="8 11" type="primary">sat</name>
    <name evidence="11" type="ORF">J9260_16715</name>
</gene>
<dbReference type="Gene3D" id="3.10.400.10">
    <property type="entry name" value="Sulfate adenylyltransferase"/>
    <property type="match status" value="1"/>
</dbReference>
<evidence type="ECO:0000256" key="5">
    <source>
        <dbReference type="ARBA" id="ARBA00022840"/>
    </source>
</evidence>
<dbReference type="SUPFAM" id="SSF88697">
    <property type="entry name" value="PUA domain-like"/>
    <property type="match status" value="1"/>
</dbReference>
<sequence length="400" mass="43984">MSKLVAPHGSDELNPLYVSDAAEREVLQQEAEGLPSIVVSSATAANAVMLAGGYFNPLTGYMNKADALSVANNMHTTSGLFWPTPVLNLVEDAGSIKAGDRIALRDPNVSGNPVLAVMDVEAVEAFTDEEMATMTQQIYRPAEGEAHIGADTFNSQGKVCLSGAIKVLNFSYFQSEFPDTFRTAVEIRNEITERGWNKVVAFQTRNPMHLAHEELCHMAMDRLGCDGLVIHMLLGKLKKGDIPAPVRDAAIRKMVELYFPPNSAMVTGYGFDMLYAGPKEAVLHAVFRQNMGATHFIIGRDHAGVGDHYGAFDAQEIFDKEVPKDALKIEIFRADHTAYSKKLDKVVMMCEAPDHKKEDFVLLSGTKVREMLGQGIAPPKEFSRPEVAQILIDYYQSEND</sequence>
<evidence type="ECO:0000259" key="9">
    <source>
        <dbReference type="Pfam" id="PF01747"/>
    </source>
</evidence>
<dbReference type="EC" id="2.7.7.4" evidence="8"/>
<dbReference type="Proteomes" id="UP000672009">
    <property type="component" value="Chromosome"/>
</dbReference>
<dbReference type="InterPro" id="IPR025980">
    <property type="entry name" value="ATP-Sase_PUA-like_dom"/>
</dbReference>
<dbReference type="InterPro" id="IPR002650">
    <property type="entry name" value="Sulphate_adenylyltransferase"/>
</dbReference>
<dbReference type="InterPro" id="IPR014729">
    <property type="entry name" value="Rossmann-like_a/b/a_fold"/>
</dbReference>
<dbReference type="GO" id="GO:0070814">
    <property type="term" value="P:hydrogen sulfide biosynthetic process"/>
    <property type="evidence" value="ECO:0007669"/>
    <property type="project" value="UniProtKB-UniRule"/>
</dbReference>
<dbReference type="PANTHER" id="PTHR43509">
    <property type="match status" value="1"/>
</dbReference>
<dbReference type="NCBIfam" id="TIGR00339">
    <property type="entry name" value="sopT"/>
    <property type="match status" value="1"/>
</dbReference>
<dbReference type="AlphaFoldDB" id="A0A975F953"/>
<accession>A0A975F953</accession>
<protein>
    <recommendedName>
        <fullName evidence="8">Sulfate adenylyltransferase</fullName>
        <ecNumber evidence="8">2.7.7.4</ecNumber>
    </recommendedName>
    <alternativeName>
        <fullName evidence="8">ATP-sulfurylase</fullName>
    </alternativeName>
    <alternativeName>
        <fullName evidence="8">Sulfate adenylate transferase</fullName>
        <shortName evidence="8">SAT</shortName>
    </alternativeName>
</protein>
<evidence type="ECO:0000256" key="6">
    <source>
        <dbReference type="ARBA" id="ARBA00037980"/>
    </source>
</evidence>
<feature type="domain" description="ATP-sulfurylase PUA-like" evidence="10">
    <location>
        <begin position="6"/>
        <end position="169"/>
    </location>
</feature>
<name>A0A975F953_9GAMM</name>
<comment type="similarity">
    <text evidence="6 8">Belongs to the sulfate adenylyltransferase family.</text>
</comment>
<dbReference type="HAMAP" id="MF_00066">
    <property type="entry name" value="Sulf_adenylyltr"/>
    <property type="match status" value="1"/>
</dbReference>
<dbReference type="SUPFAM" id="SSF52374">
    <property type="entry name" value="Nucleotidylyl transferase"/>
    <property type="match status" value="1"/>
</dbReference>
<dbReference type="GO" id="GO:0004781">
    <property type="term" value="F:sulfate adenylyltransferase (ATP) activity"/>
    <property type="evidence" value="ECO:0007669"/>
    <property type="project" value="UniProtKB-UniRule"/>
</dbReference>
<keyword evidence="5 8" id="KW-0067">ATP-binding</keyword>
<evidence type="ECO:0000313" key="11">
    <source>
        <dbReference type="EMBL" id="QTR53323.1"/>
    </source>
</evidence>
<dbReference type="Pfam" id="PF01747">
    <property type="entry name" value="ATP-sulfurylase"/>
    <property type="match status" value="1"/>
</dbReference>